<dbReference type="HAMAP" id="MF_00682">
    <property type="entry name" value="HscB"/>
    <property type="match status" value="1"/>
</dbReference>
<dbReference type="PANTHER" id="PTHR14021:SF15">
    <property type="entry name" value="IRON-SULFUR CLUSTER CO-CHAPERONE PROTEIN HSCB"/>
    <property type="match status" value="1"/>
</dbReference>
<dbReference type="GO" id="GO:0044571">
    <property type="term" value="P:[2Fe-2S] cluster assembly"/>
    <property type="evidence" value="ECO:0007669"/>
    <property type="project" value="InterPro"/>
</dbReference>
<dbReference type="GO" id="GO:0006457">
    <property type="term" value="P:protein folding"/>
    <property type="evidence" value="ECO:0007669"/>
    <property type="project" value="UniProtKB-UniRule"/>
</dbReference>
<comment type="subunit">
    <text evidence="4">Interacts with HscA and stimulates its ATPase activity.</text>
</comment>
<dbReference type="GO" id="GO:0051259">
    <property type="term" value="P:protein complex oligomerization"/>
    <property type="evidence" value="ECO:0007669"/>
    <property type="project" value="InterPro"/>
</dbReference>
<feature type="domain" description="J" evidence="5">
    <location>
        <begin position="10"/>
        <end position="82"/>
    </location>
</feature>
<sequence>MGAMSALTDNYFTLFDLPQRFALDTEALEAAYRAVQSRVHPDRFASASEAERRVAMQWAAQANAAYRTLRDPLQRATYLLTLQGIDVGAENNTAMAPDFLMQQMEWREAIDDAVAARNVDALDALARSLRDDRRVRLAKLGEWLDSAAWQPAAEAVRQLMFIARAEEDIAQRIEMLENA</sequence>
<keyword evidence="7" id="KW-1185">Reference proteome</keyword>
<gene>
    <name evidence="4 6" type="primary">hscB</name>
    <name evidence="6" type="ORF">PCA31118_02804</name>
</gene>
<dbReference type="NCBIfam" id="TIGR00714">
    <property type="entry name" value="hscB"/>
    <property type="match status" value="1"/>
</dbReference>
<dbReference type="InterPro" id="IPR001623">
    <property type="entry name" value="DnaJ_domain"/>
</dbReference>
<dbReference type="NCBIfam" id="NF002935">
    <property type="entry name" value="PRK03578.1"/>
    <property type="match status" value="1"/>
</dbReference>
<dbReference type="SUPFAM" id="SSF46565">
    <property type="entry name" value="Chaperone J-domain"/>
    <property type="match status" value="1"/>
</dbReference>
<reference evidence="6 7" key="1">
    <citation type="submission" date="2019-08" db="EMBL/GenBank/DDBJ databases">
        <authorList>
            <person name="Peeters C."/>
        </authorList>
    </citation>
    <scope>NUCLEOTIDE SEQUENCE [LARGE SCALE GENOMIC DNA]</scope>
    <source>
        <strain evidence="6 7">LMG 31118</strain>
    </source>
</reference>
<organism evidence="6 7">
    <name type="scientific">Pandoraea captiosa</name>
    <dbReference type="NCBI Taxonomy" id="2508302"/>
    <lineage>
        <taxon>Bacteria</taxon>
        <taxon>Pseudomonadati</taxon>
        <taxon>Pseudomonadota</taxon>
        <taxon>Betaproteobacteria</taxon>
        <taxon>Burkholderiales</taxon>
        <taxon>Burkholderiaceae</taxon>
        <taxon>Pandoraea</taxon>
    </lineage>
</organism>
<accession>A0A5E5A6R2</accession>
<evidence type="ECO:0000259" key="5">
    <source>
        <dbReference type="PROSITE" id="PS50076"/>
    </source>
</evidence>
<dbReference type="Pfam" id="PF07743">
    <property type="entry name" value="HSCB_C"/>
    <property type="match status" value="1"/>
</dbReference>
<comment type="function">
    <text evidence="3 4">Co-chaperone involved in the maturation of iron-sulfur cluster-containing proteins. Seems to help targeting proteins to be folded toward HscA.</text>
</comment>
<dbReference type="InterPro" id="IPR009073">
    <property type="entry name" value="HscB_oligo_C"/>
</dbReference>
<dbReference type="InterPro" id="IPR036869">
    <property type="entry name" value="J_dom_sf"/>
</dbReference>
<proteinExistence type="inferred from homology"/>
<evidence type="ECO:0000313" key="6">
    <source>
        <dbReference type="EMBL" id="VVE68183.1"/>
    </source>
</evidence>
<evidence type="ECO:0000256" key="3">
    <source>
        <dbReference type="ARBA" id="ARBA00025596"/>
    </source>
</evidence>
<dbReference type="Gene3D" id="1.20.1280.20">
    <property type="entry name" value="HscB, C-terminal domain"/>
    <property type="match status" value="1"/>
</dbReference>
<evidence type="ECO:0000313" key="7">
    <source>
        <dbReference type="Proteomes" id="UP000414136"/>
    </source>
</evidence>
<dbReference type="Gene3D" id="1.10.287.110">
    <property type="entry name" value="DnaJ domain"/>
    <property type="match status" value="1"/>
</dbReference>
<dbReference type="PANTHER" id="PTHR14021">
    <property type="entry name" value="IRON-SULFUR CLUSTER CO-CHAPERONE PROTEIN HSCB"/>
    <property type="match status" value="1"/>
</dbReference>
<evidence type="ECO:0000256" key="1">
    <source>
        <dbReference type="ARBA" id="ARBA00010476"/>
    </source>
</evidence>
<dbReference type="CDD" id="cd06257">
    <property type="entry name" value="DnaJ"/>
    <property type="match status" value="1"/>
</dbReference>
<keyword evidence="2 4" id="KW-0143">Chaperone</keyword>
<dbReference type="PROSITE" id="PS50076">
    <property type="entry name" value="DNAJ_2"/>
    <property type="match status" value="1"/>
</dbReference>
<dbReference type="SMART" id="SM00271">
    <property type="entry name" value="DnaJ"/>
    <property type="match status" value="1"/>
</dbReference>
<protein>
    <recommendedName>
        <fullName evidence="4">Co-chaperone protein HscB homolog</fullName>
    </recommendedName>
</protein>
<name>A0A5E5A6R2_9BURK</name>
<dbReference type="GO" id="GO:0051087">
    <property type="term" value="F:protein-folding chaperone binding"/>
    <property type="evidence" value="ECO:0007669"/>
    <property type="project" value="InterPro"/>
</dbReference>
<dbReference type="GO" id="GO:0001671">
    <property type="term" value="F:ATPase activator activity"/>
    <property type="evidence" value="ECO:0007669"/>
    <property type="project" value="InterPro"/>
</dbReference>
<dbReference type="GO" id="GO:1990230">
    <property type="term" value="C:iron-sulfur cluster transfer complex"/>
    <property type="evidence" value="ECO:0007669"/>
    <property type="project" value="TreeGrafter"/>
</dbReference>
<dbReference type="EMBL" id="CABPSQ010000004">
    <property type="protein sequence ID" value="VVE68183.1"/>
    <property type="molecule type" value="Genomic_DNA"/>
</dbReference>
<comment type="similarity">
    <text evidence="1 4">Belongs to the HscB family.</text>
</comment>
<dbReference type="InterPro" id="IPR004640">
    <property type="entry name" value="HscB"/>
</dbReference>
<evidence type="ECO:0000256" key="4">
    <source>
        <dbReference type="HAMAP-Rule" id="MF_00682"/>
    </source>
</evidence>
<evidence type="ECO:0000256" key="2">
    <source>
        <dbReference type="ARBA" id="ARBA00023186"/>
    </source>
</evidence>
<dbReference type="SUPFAM" id="SSF47144">
    <property type="entry name" value="HSC20 (HSCB), C-terminal oligomerisation domain"/>
    <property type="match status" value="1"/>
</dbReference>
<dbReference type="InterPro" id="IPR036386">
    <property type="entry name" value="HscB_C_sf"/>
</dbReference>
<dbReference type="AlphaFoldDB" id="A0A5E5A6R2"/>
<dbReference type="Proteomes" id="UP000414136">
    <property type="component" value="Unassembled WGS sequence"/>
</dbReference>